<dbReference type="Gene3D" id="6.10.250.660">
    <property type="match status" value="1"/>
</dbReference>
<protein>
    <submittedName>
        <fullName evidence="2">Unannotated protein</fullName>
    </submittedName>
</protein>
<dbReference type="EMBL" id="CAFBLM010000090">
    <property type="protein sequence ID" value="CAB4880547.1"/>
    <property type="molecule type" value="Genomic_DNA"/>
</dbReference>
<gene>
    <name evidence="2" type="ORF">UFOPK3401_01407</name>
</gene>
<organism evidence="2">
    <name type="scientific">freshwater metagenome</name>
    <dbReference type="NCBI Taxonomy" id="449393"/>
    <lineage>
        <taxon>unclassified sequences</taxon>
        <taxon>metagenomes</taxon>
        <taxon>ecological metagenomes</taxon>
    </lineage>
</organism>
<dbReference type="NCBIfam" id="TIGR03544">
    <property type="entry name" value="DivI1A_domain"/>
    <property type="match status" value="1"/>
</dbReference>
<dbReference type="InterPro" id="IPR019933">
    <property type="entry name" value="DivIVA_domain"/>
</dbReference>
<accession>A0A6J7EBF0</accession>
<evidence type="ECO:0000313" key="2">
    <source>
        <dbReference type="EMBL" id="CAB4880547.1"/>
    </source>
</evidence>
<evidence type="ECO:0000256" key="1">
    <source>
        <dbReference type="SAM" id="MobiDB-lite"/>
    </source>
</evidence>
<name>A0A6J7EBF0_9ZZZZ</name>
<dbReference type="AlphaFoldDB" id="A0A6J7EBF0"/>
<proteinExistence type="predicted"/>
<feature type="region of interest" description="Disordered" evidence="1">
    <location>
        <begin position="96"/>
        <end position="142"/>
    </location>
</feature>
<reference evidence="2" key="1">
    <citation type="submission" date="2020-05" db="EMBL/GenBank/DDBJ databases">
        <authorList>
            <person name="Chiriac C."/>
            <person name="Salcher M."/>
            <person name="Ghai R."/>
            <person name="Kavagutti S V."/>
        </authorList>
    </citation>
    <scope>NUCLEOTIDE SEQUENCE</scope>
</reference>
<sequence>MQILLIVLGLAVVAGAAVFGASTLGRMKDADQDLQPVQLPDDRWTTGADVDRTRFAVAWRGYRMGQVDDVLDRISRDLVQCLDYIEQLTEVITAAGKVAPPRPQPIVSQTHIEQAEGEDNTDASNSAGSDPAASTDADESSL</sequence>